<organism evidence="1 2">
    <name type="scientific">Vibrio ponticus</name>
    <dbReference type="NCBI Taxonomy" id="265668"/>
    <lineage>
        <taxon>Bacteria</taxon>
        <taxon>Pseudomonadati</taxon>
        <taxon>Pseudomonadota</taxon>
        <taxon>Gammaproteobacteria</taxon>
        <taxon>Vibrionales</taxon>
        <taxon>Vibrionaceae</taxon>
        <taxon>Vibrio</taxon>
    </lineage>
</organism>
<evidence type="ECO:0000313" key="1">
    <source>
        <dbReference type="EMBL" id="ROV62371.1"/>
    </source>
</evidence>
<proteinExistence type="predicted"/>
<dbReference type="InterPro" id="IPR005883">
    <property type="entry name" value="PilM"/>
</dbReference>
<dbReference type="NCBIfam" id="TIGR01175">
    <property type="entry name" value="pilM"/>
    <property type="match status" value="1"/>
</dbReference>
<dbReference type="AlphaFoldDB" id="A0A3N3E6L6"/>
<dbReference type="Gene3D" id="3.30.420.40">
    <property type="match status" value="2"/>
</dbReference>
<gene>
    <name evidence="1" type="primary">pilM</name>
    <name evidence="1" type="ORF">EGH82_01450</name>
</gene>
<comment type="caution">
    <text evidence="1">The sequence shown here is derived from an EMBL/GenBank/DDBJ whole genome shotgun (WGS) entry which is preliminary data.</text>
</comment>
<dbReference type="PANTHER" id="PTHR32432:SF3">
    <property type="entry name" value="ETHANOLAMINE UTILIZATION PROTEIN EUTJ"/>
    <property type="match status" value="1"/>
</dbReference>
<protein>
    <submittedName>
        <fullName evidence="1">Type IV pilus assembly protein PilM</fullName>
    </submittedName>
</protein>
<accession>A0A3N3E6L6</accession>
<dbReference type="InterPro" id="IPR050696">
    <property type="entry name" value="FtsA/MreB"/>
</dbReference>
<dbReference type="Proteomes" id="UP000278792">
    <property type="component" value="Unassembled WGS sequence"/>
</dbReference>
<dbReference type="EMBL" id="RKIK01000002">
    <property type="protein sequence ID" value="ROV62371.1"/>
    <property type="molecule type" value="Genomic_DNA"/>
</dbReference>
<dbReference type="SUPFAM" id="SSF53067">
    <property type="entry name" value="Actin-like ATPase domain"/>
    <property type="match status" value="1"/>
</dbReference>
<name>A0A3N3E6L6_9VIBR</name>
<dbReference type="PANTHER" id="PTHR32432">
    <property type="entry name" value="CELL DIVISION PROTEIN FTSA-RELATED"/>
    <property type="match status" value="1"/>
</dbReference>
<dbReference type="RefSeq" id="WP_123780092.1">
    <property type="nucleotide sequence ID" value="NZ_RKIK01000002.1"/>
</dbReference>
<dbReference type="InterPro" id="IPR043129">
    <property type="entry name" value="ATPase_NBD"/>
</dbReference>
<dbReference type="Pfam" id="PF11104">
    <property type="entry name" value="PilM_2"/>
    <property type="match status" value="1"/>
</dbReference>
<reference evidence="1 2" key="1">
    <citation type="submission" date="2018-11" db="EMBL/GenBank/DDBJ databases">
        <title>Vibrio ponticus strain CAIM 1751 pathogenic for the snapper Lutjanus guttatus.</title>
        <authorList>
            <person name="Soto-Rodriguez S."/>
            <person name="Lozano-Olvera R."/>
            <person name="Gomez-Gil B."/>
        </authorList>
    </citation>
    <scope>NUCLEOTIDE SEQUENCE [LARGE SCALE GENOMIC DNA]</scope>
    <source>
        <strain evidence="1 2">CAIM 1751</strain>
    </source>
</reference>
<evidence type="ECO:0000313" key="2">
    <source>
        <dbReference type="Proteomes" id="UP000278792"/>
    </source>
</evidence>
<sequence>MINSLITGVDIGHYSIKAVVIKPVKGTLTLSACRELIIRDDIFSDNHQLNHQEIVNKLKELRKALPIFSQTVAISVPDNSVISKLIQIDKALSVQEKEYAIIEGFSHQSPFDVTELYLDHCDLASLSSESDQQSVQVYATKKAIVDSRCHAFQLAGFKPLFCDAHSHGLVRLWQQAAQNQARYDWMLLEVGQTNALLVRDFITGSPWCKELAVGTRSITKQPQSELWGDAVEAFANELVAQIERQWQRLAREEQASIRGVWLTGGGANVPFIAQALQLRLKRRLGLECQLLNPLELVDDSAAQDGSSDSSSYGPSYGAALGIALLGLDWLRGSGAA</sequence>
<dbReference type="PIRSF" id="PIRSF019169">
    <property type="entry name" value="PilM"/>
    <property type="match status" value="1"/>
</dbReference>